<dbReference type="OrthoDB" id="2195869at2759"/>
<dbReference type="VEuPathDB" id="MicrosporidiaDB:VICG_01597"/>
<keyword evidence="1" id="KW-1133">Transmembrane helix</keyword>
<sequence length="324" mass="37618">MAWAKRLLMVVAYMLDPALIVLVAFNSTIYKRCPTSQLSCLLDEYRAAVFRDLECVIGSQFCAVVEKDCNFGIFNKALENEQTEENTGIFRKAWGRLVFDANLTERYMNGRGMPSTFSYVLFSPYLSSEDFDGSESFYYTYSVEDRFTGHVREVFYRLFETLKDSQVDEFHSSMVDFRREANAHYIYYEFSLQGCGQYIATEFSEESGGKSREIMDSLFEIRERVRKLKGKIPRTKLVDEATSMLLEMLTRQKILKAGIDLEEFPDAIPMLFPYKMLDLRYSRGDADAHQLMTIGVDLTNISSRLSRFFDLGEHSLKYYTTFEV</sequence>
<keyword evidence="1" id="KW-0472">Membrane</keyword>
<dbReference type="GeneID" id="19882307"/>
<gene>
    <name evidence="2" type="ORF">VICG_01597</name>
</gene>
<organism evidence="2 3">
    <name type="scientific">Vittaforma corneae (strain ATCC 50505)</name>
    <name type="common">Microsporidian parasite</name>
    <name type="synonym">Nosema corneum</name>
    <dbReference type="NCBI Taxonomy" id="993615"/>
    <lineage>
        <taxon>Eukaryota</taxon>
        <taxon>Fungi</taxon>
        <taxon>Fungi incertae sedis</taxon>
        <taxon>Microsporidia</taxon>
        <taxon>Nosematidae</taxon>
        <taxon>Vittaforma</taxon>
    </lineage>
</organism>
<name>L2GKH5_VITCO</name>
<dbReference type="HOGENOM" id="CLU_858436_0_0_1"/>
<dbReference type="AlphaFoldDB" id="L2GKH5"/>
<proteinExistence type="predicted"/>
<keyword evidence="3" id="KW-1185">Reference proteome</keyword>
<dbReference type="RefSeq" id="XP_007605042.1">
    <property type="nucleotide sequence ID" value="XM_007604980.1"/>
</dbReference>
<dbReference type="Proteomes" id="UP000011082">
    <property type="component" value="Unassembled WGS sequence"/>
</dbReference>
<accession>L2GKH5</accession>
<keyword evidence="1" id="KW-0812">Transmembrane</keyword>
<evidence type="ECO:0000256" key="1">
    <source>
        <dbReference type="SAM" id="Phobius"/>
    </source>
</evidence>
<dbReference type="InParanoid" id="L2GKH5"/>
<evidence type="ECO:0000313" key="2">
    <source>
        <dbReference type="EMBL" id="ELA41356.1"/>
    </source>
</evidence>
<reference evidence="3" key="1">
    <citation type="submission" date="2011-05" db="EMBL/GenBank/DDBJ databases">
        <title>The genome sequence of Vittaforma corneae strain ATCC 50505.</title>
        <authorList>
            <consortium name="The Broad Institute Genome Sequencing Platform"/>
            <person name="Cuomo C."/>
            <person name="Didier E."/>
            <person name="Bowers L."/>
            <person name="Young S.K."/>
            <person name="Zeng Q."/>
            <person name="Gargeya S."/>
            <person name="Fitzgerald M."/>
            <person name="Haas B."/>
            <person name="Abouelleil A."/>
            <person name="Alvarado L."/>
            <person name="Arachchi H.M."/>
            <person name="Berlin A."/>
            <person name="Chapman S.B."/>
            <person name="Gearin G."/>
            <person name="Goldberg J."/>
            <person name="Griggs A."/>
            <person name="Gujja S."/>
            <person name="Hansen M."/>
            <person name="Heiman D."/>
            <person name="Howarth C."/>
            <person name="Larimer J."/>
            <person name="Lui A."/>
            <person name="MacDonald P.J.P."/>
            <person name="McCowen C."/>
            <person name="Montmayeur A."/>
            <person name="Murphy C."/>
            <person name="Neiman D."/>
            <person name="Pearson M."/>
            <person name="Priest M."/>
            <person name="Roberts A."/>
            <person name="Saif S."/>
            <person name="Shea T."/>
            <person name="Sisk P."/>
            <person name="Stolte C."/>
            <person name="Sykes S."/>
            <person name="Wortman J."/>
            <person name="Nusbaum C."/>
            <person name="Birren B."/>
        </authorList>
    </citation>
    <scope>NUCLEOTIDE SEQUENCE [LARGE SCALE GENOMIC DNA]</scope>
    <source>
        <strain evidence="3">ATCC 50505</strain>
    </source>
</reference>
<evidence type="ECO:0000313" key="3">
    <source>
        <dbReference type="Proteomes" id="UP000011082"/>
    </source>
</evidence>
<protein>
    <submittedName>
        <fullName evidence="2">Uncharacterized protein</fullName>
    </submittedName>
</protein>
<feature type="transmembrane region" description="Helical" evidence="1">
    <location>
        <begin position="7"/>
        <end position="30"/>
    </location>
</feature>
<dbReference type="EMBL" id="JH370145">
    <property type="protein sequence ID" value="ELA41356.1"/>
    <property type="molecule type" value="Genomic_DNA"/>
</dbReference>